<evidence type="ECO:0000256" key="6">
    <source>
        <dbReference type="ARBA" id="ARBA00022723"/>
    </source>
</evidence>
<gene>
    <name evidence="11" type="ORF">CATMQ487_01880</name>
</gene>
<organism evidence="11 12">
    <name type="scientific">Sphaerotilus microaerophilus</name>
    <dbReference type="NCBI Taxonomy" id="2914710"/>
    <lineage>
        <taxon>Bacteria</taxon>
        <taxon>Pseudomonadati</taxon>
        <taxon>Pseudomonadota</taxon>
        <taxon>Betaproteobacteria</taxon>
        <taxon>Burkholderiales</taxon>
        <taxon>Sphaerotilaceae</taxon>
        <taxon>Sphaerotilus</taxon>
    </lineage>
</organism>
<dbReference type="InterPro" id="IPR023214">
    <property type="entry name" value="HAD_sf"/>
</dbReference>
<dbReference type="NCBIfam" id="TIGR01662">
    <property type="entry name" value="HAD-SF-IIIA"/>
    <property type="match status" value="1"/>
</dbReference>
<dbReference type="CDD" id="cd07503">
    <property type="entry name" value="HAD_HisB-N"/>
    <property type="match status" value="1"/>
</dbReference>
<dbReference type="InterPro" id="IPR006543">
    <property type="entry name" value="Histidinol-phos"/>
</dbReference>
<keyword evidence="5" id="KW-0963">Cytoplasm</keyword>
<dbReference type="EMBL" id="AP025730">
    <property type="protein sequence ID" value="BDI03218.1"/>
    <property type="molecule type" value="Genomic_DNA"/>
</dbReference>
<comment type="similarity">
    <text evidence="3">Belongs to the GmhB family.</text>
</comment>
<keyword evidence="7" id="KW-0378">Hydrolase</keyword>
<keyword evidence="6" id="KW-0479">Metal-binding</keyword>
<dbReference type="NCBIfam" id="NF006506">
    <property type="entry name" value="PRK08942.1"/>
    <property type="match status" value="1"/>
</dbReference>
<dbReference type="InterPro" id="IPR004446">
    <property type="entry name" value="Heptose_bisP_phosphatase"/>
</dbReference>
<dbReference type="PANTHER" id="PTHR42891:SF1">
    <property type="entry name" value="D-GLYCERO-BETA-D-MANNO-HEPTOSE-1,7-BISPHOSPHATE 7-PHOSPHATASE"/>
    <property type="match status" value="1"/>
</dbReference>
<evidence type="ECO:0000256" key="10">
    <source>
        <dbReference type="SAM" id="MobiDB-lite"/>
    </source>
</evidence>
<dbReference type="Proteomes" id="UP001057498">
    <property type="component" value="Chromosome"/>
</dbReference>
<reference evidence="11" key="1">
    <citation type="submission" date="2022-04" db="EMBL/GenBank/DDBJ databases">
        <title>Whole genome sequence of Sphaerotilus sp. FB-5.</title>
        <authorList>
            <person name="Takeda M."/>
            <person name="Narihara S."/>
            <person name="Akimoto M."/>
            <person name="Akimoto R."/>
            <person name="Nishiyashiki S."/>
            <person name="Murakami T."/>
        </authorList>
    </citation>
    <scope>NUCLEOTIDE SEQUENCE</scope>
    <source>
        <strain evidence="11">FB-5</strain>
    </source>
</reference>
<keyword evidence="12" id="KW-1185">Reference proteome</keyword>
<dbReference type="InterPro" id="IPR013954">
    <property type="entry name" value="PNK3P"/>
</dbReference>
<dbReference type="InterPro" id="IPR036412">
    <property type="entry name" value="HAD-like_sf"/>
</dbReference>
<comment type="cofactor">
    <cofactor evidence="1">
        <name>Mg(2+)</name>
        <dbReference type="ChEBI" id="CHEBI:18420"/>
    </cofactor>
</comment>
<proteinExistence type="inferred from homology"/>
<evidence type="ECO:0000256" key="9">
    <source>
        <dbReference type="ARBA" id="ARBA00031828"/>
    </source>
</evidence>
<evidence type="ECO:0000256" key="5">
    <source>
        <dbReference type="ARBA" id="ARBA00022490"/>
    </source>
</evidence>
<evidence type="ECO:0000256" key="3">
    <source>
        <dbReference type="ARBA" id="ARBA00005628"/>
    </source>
</evidence>
<comment type="subcellular location">
    <subcellularLocation>
        <location evidence="2">Cytoplasm</location>
    </subcellularLocation>
</comment>
<evidence type="ECO:0000313" key="11">
    <source>
        <dbReference type="EMBL" id="BDI03218.1"/>
    </source>
</evidence>
<comment type="subunit">
    <text evidence="4">Monomer.</text>
</comment>
<dbReference type="Gene3D" id="3.40.50.1000">
    <property type="entry name" value="HAD superfamily/HAD-like"/>
    <property type="match status" value="1"/>
</dbReference>
<evidence type="ECO:0000256" key="4">
    <source>
        <dbReference type="ARBA" id="ARBA00011245"/>
    </source>
</evidence>
<keyword evidence="8" id="KW-0119">Carbohydrate metabolism</keyword>
<dbReference type="Pfam" id="PF08645">
    <property type="entry name" value="PNK3P"/>
    <property type="match status" value="1"/>
</dbReference>
<protein>
    <recommendedName>
        <fullName evidence="9">D,D-heptose 1,7-bisphosphate phosphatase</fullName>
    </recommendedName>
</protein>
<evidence type="ECO:0000256" key="8">
    <source>
        <dbReference type="ARBA" id="ARBA00023277"/>
    </source>
</evidence>
<dbReference type="SUPFAM" id="SSF56784">
    <property type="entry name" value="HAD-like"/>
    <property type="match status" value="1"/>
</dbReference>
<evidence type="ECO:0000313" key="12">
    <source>
        <dbReference type="Proteomes" id="UP001057498"/>
    </source>
</evidence>
<evidence type="ECO:0000256" key="2">
    <source>
        <dbReference type="ARBA" id="ARBA00004496"/>
    </source>
</evidence>
<dbReference type="RefSeq" id="WP_251971524.1">
    <property type="nucleotide sequence ID" value="NZ_AP025730.1"/>
</dbReference>
<sequence>MPERSPMKIVILDRDGTINEGRDDYVKTADEWYPLAGALDAIARLHQAGWHVVVATNQSGLGRGLFDMATLNAMHLKMNEALARLGGRVDAVFFCPHAPEDGCECRKPRPGLFTQIGRRYGVELAGVPTVSGTLRHLQAGVAAGCQPHLVRTGHSADLDAAGLQELRAQVPGLVVHEDLAAFADTLLIGHHRKVGEPRSKPAGEAVARLADPL</sequence>
<accession>A0ABM7YFX2</accession>
<dbReference type="InterPro" id="IPR006549">
    <property type="entry name" value="HAD-SF_hydro_IIIA"/>
</dbReference>
<dbReference type="NCBIfam" id="TIGR01656">
    <property type="entry name" value="Histidinol-ppas"/>
    <property type="match status" value="1"/>
</dbReference>
<evidence type="ECO:0000256" key="7">
    <source>
        <dbReference type="ARBA" id="ARBA00022801"/>
    </source>
</evidence>
<evidence type="ECO:0000256" key="1">
    <source>
        <dbReference type="ARBA" id="ARBA00001946"/>
    </source>
</evidence>
<feature type="region of interest" description="Disordered" evidence="10">
    <location>
        <begin position="194"/>
        <end position="213"/>
    </location>
</feature>
<name>A0ABM7YFX2_9BURK</name>
<dbReference type="PANTHER" id="PTHR42891">
    <property type="entry name" value="D-GLYCERO-BETA-D-MANNO-HEPTOSE-1,7-BISPHOSPHATE 7-PHOSPHATASE"/>
    <property type="match status" value="1"/>
</dbReference>